<dbReference type="InterPro" id="IPR011765">
    <property type="entry name" value="Pept_M16_N"/>
</dbReference>
<dbReference type="Proteomes" id="UP000580839">
    <property type="component" value="Unassembled WGS sequence"/>
</dbReference>
<accession>A0A849STR9</accession>
<dbReference type="Pfam" id="PF00675">
    <property type="entry name" value="Peptidase_M16"/>
    <property type="match status" value="1"/>
</dbReference>
<evidence type="ECO:0000313" key="6">
    <source>
        <dbReference type="EMBL" id="NOT35495.1"/>
    </source>
</evidence>
<protein>
    <submittedName>
        <fullName evidence="6">Insulinase family protein</fullName>
    </submittedName>
</protein>
<dbReference type="GO" id="GO:0046872">
    <property type="term" value="F:metal ion binding"/>
    <property type="evidence" value="ECO:0007669"/>
    <property type="project" value="InterPro"/>
</dbReference>
<dbReference type="InterPro" id="IPR050361">
    <property type="entry name" value="MPP/UQCRC_Complex"/>
</dbReference>
<organism evidence="6 7">
    <name type="scientific">Eiseniibacteriota bacterium</name>
    <dbReference type="NCBI Taxonomy" id="2212470"/>
    <lineage>
        <taxon>Bacteria</taxon>
        <taxon>Candidatus Eiseniibacteriota</taxon>
    </lineage>
</organism>
<dbReference type="PANTHER" id="PTHR11851">
    <property type="entry name" value="METALLOPROTEASE"/>
    <property type="match status" value="1"/>
</dbReference>
<dbReference type="SUPFAM" id="SSF63411">
    <property type="entry name" value="LuxS/MPP-like metallohydrolase"/>
    <property type="match status" value="2"/>
</dbReference>
<dbReference type="InterPro" id="IPR011249">
    <property type="entry name" value="Metalloenz_LuxS/M16"/>
</dbReference>
<dbReference type="InterPro" id="IPR007863">
    <property type="entry name" value="Peptidase_M16_C"/>
</dbReference>
<dbReference type="Pfam" id="PF05193">
    <property type="entry name" value="Peptidase_M16_C"/>
    <property type="match status" value="1"/>
</dbReference>
<gene>
    <name evidence="6" type="ORF">HOP12_15220</name>
</gene>
<sequence length="461" mass="50110">MKVRALRTGLASFAVVVALTGSAVASRGAEVPNIPGERELVVLRNGTRVLLCRDTTSSMVDLAVWYDAGIRREPLERAGLAAVCQRLMFAGSPRFPAGEHLRRVGAMGGDVGALVAGDYACYFQTVPESGLEIVMQLEADRMGTVPIDAAHLELARQALRIERRQPAAAAPLALGLRALYGSAFLQHPYRHPVLADDAAVAALTVKEVQEWYRTHYAPRRALITIVGRFDRARALALAHQYFEPLRSSAGAEPKAPAPDPEPNAERRSRQSINVPFHVVLLGWRGPGAGDPDLAPLLVISQVLSGRDQGRLEHGLKARLASVFMTGGDFEVRKDASMLFCAIGIDQAGDSARAEHELVAEVERIGRDGVNADELDRAKRSIESRLVFDWLPVRTRALALAGSEFFNGDAALVARDLERVLEVTTADVQRASDRWLHGRRRNVAWLYPAAPSSRPSAPRGGQ</sequence>
<feature type="domain" description="Peptidase M16 N-terminal" evidence="4">
    <location>
        <begin position="48"/>
        <end position="166"/>
    </location>
</feature>
<evidence type="ECO:0000256" key="3">
    <source>
        <dbReference type="SAM" id="SignalP"/>
    </source>
</evidence>
<evidence type="ECO:0000259" key="4">
    <source>
        <dbReference type="Pfam" id="PF00675"/>
    </source>
</evidence>
<proteinExistence type="inferred from homology"/>
<dbReference type="PANTHER" id="PTHR11851:SF49">
    <property type="entry name" value="MITOCHONDRIAL-PROCESSING PEPTIDASE SUBUNIT ALPHA"/>
    <property type="match status" value="1"/>
</dbReference>
<reference evidence="6 7" key="1">
    <citation type="submission" date="2020-04" db="EMBL/GenBank/DDBJ databases">
        <title>Metagenomic profiling of ammonia- and methane-oxidizing microorganisms in a Dutch drinking water treatment plant.</title>
        <authorList>
            <person name="Poghosyan L."/>
            <person name="Leucker S."/>
        </authorList>
    </citation>
    <scope>NUCLEOTIDE SEQUENCE [LARGE SCALE GENOMIC DNA]</scope>
    <source>
        <strain evidence="6">S-RSF-IL-03</strain>
    </source>
</reference>
<feature type="signal peptide" evidence="3">
    <location>
        <begin position="1"/>
        <end position="25"/>
    </location>
</feature>
<evidence type="ECO:0000256" key="1">
    <source>
        <dbReference type="ARBA" id="ARBA00007261"/>
    </source>
</evidence>
<evidence type="ECO:0000313" key="7">
    <source>
        <dbReference type="Proteomes" id="UP000580839"/>
    </source>
</evidence>
<feature type="domain" description="Peptidase M16 C-terminal" evidence="5">
    <location>
        <begin position="203"/>
        <end position="380"/>
    </location>
</feature>
<evidence type="ECO:0000256" key="2">
    <source>
        <dbReference type="SAM" id="MobiDB-lite"/>
    </source>
</evidence>
<dbReference type="AlphaFoldDB" id="A0A849STR9"/>
<evidence type="ECO:0000259" key="5">
    <source>
        <dbReference type="Pfam" id="PF05193"/>
    </source>
</evidence>
<keyword evidence="3" id="KW-0732">Signal</keyword>
<feature type="region of interest" description="Disordered" evidence="2">
    <location>
        <begin position="248"/>
        <end position="268"/>
    </location>
</feature>
<dbReference type="Gene3D" id="3.30.830.10">
    <property type="entry name" value="Metalloenzyme, LuxS/M16 peptidase-like"/>
    <property type="match status" value="2"/>
</dbReference>
<comment type="caution">
    <text evidence="6">The sequence shown here is derived from an EMBL/GenBank/DDBJ whole genome shotgun (WGS) entry which is preliminary data.</text>
</comment>
<comment type="similarity">
    <text evidence="1">Belongs to the peptidase M16 family.</text>
</comment>
<name>A0A849STR9_UNCEI</name>
<dbReference type="EMBL" id="JABFRW010000199">
    <property type="protein sequence ID" value="NOT35495.1"/>
    <property type="molecule type" value="Genomic_DNA"/>
</dbReference>
<feature type="chain" id="PRO_5032550931" evidence="3">
    <location>
        <begin position="26"/>
        <end position="461"/>
    </location>
</feature>